<dbReference type="RefSeq" id="WP_074211747.1">
    <property type="nucleotide sequence ID" value="NZ_BJOI01000039.1"/>
</dbReference>
<evidence type="ECO:0000313" key="1">
    <source>
        <dbReference type="EMBL" id="SIN88563.1"/>
    </source>
</evidence>
<dbReference type="AlphaFoldDB" id="A0A1N6EM21"/>
<dbReference type="GeneID" id="97277431"/>
<proteinExistence type="predicted"/>
<gene>
    <name evidence="1" type="ORF">SAMN05878438_3830</name>
</gene>
<evidence type="ECO:0000313" key="2">
    <source>
        <dbReference type="Proteomes" id="UP000185024"/>
    </source>
</evidence>
<reference evidence="1 2" key="1">
    <citation type="submission" date="2016-11" db="EMBL/GenBank/DDBJ databases">
        <authorList>
            <person name="Jaros S."/>
            <person name="Januszkiewicz K."/>
            <person name="Wedrychowicz H."/>
        </authorList>
    </citation>
    <scope>NUCLEOTIDE SEQUENCE [LARGE SCALE GENOMIC DNA]</scope>
    <source>
        <strain evidence="1 2">ACAM 239</strain>
    </source>
</reference>
<accession>A0A1N6EM21</accession>
<protein>
    <submittedName>
        <fullName evidence="1">Uncharacterized protein</fullName>
    </submittedName>
</protein>
<sequence>MKLNIMHPLYVVAGLSSQSEPGNQWMPISTQTYPVQEVAEREAEKMARRARPHEQVGVIEYSAEGARLVGHVHQGANA</sequence>
<dbReference type="Proteomes" id="UP000185024">
    <property type="component" value="Unassembled WGS sequence"/>
</dbReference>
<dbReference type="EMBL" id="FSQX01000002">
    <property type="protein sequence ID" value="SIN88563.1"/>
    <property type="molecule type" value="Genomic_DNA"/>
</dbReference>
<name>A0A1N6EM21_9GAMM</name>
<organism evidence="1 2">
    <name type="scientific">Vreelandella aquamarina</name>
    <dbReference type="NCBI Taxonomy" id="77097"/>
    <lineage>
        <taxon>Bacteria</taxon>
        <taxon>Pseudomonadati</taxon>
        <taxon>Pseudomonadota</taxon>
        <taxon>Gammaproteobacteria</taxon>
        <taxon>Oceanospirillales</taxon>
        <taxon>Halomonadaceae</taxon>
        <taxon>Vreelandella</taxon>
    </lineage>
</organism>